<dbReference type="OrthoDB" id="9816001at2"/>
<sequence>MKKLIRTLVIVFLFAGVNFNAEADVKLPRIFSSNMVLQQGIDIPFWGWADRGERIEITFAGNTVRTRADAEGKWKLELPEQDYGGPYKVIIKGKNTIELDNVMVGEVWICSGQSNMEWRVEQSNNAEEEVAAVEYPEIRLFTVPKAVSQFPGDDISDGAWEQCTPETVGGFSAVGYFFGRDLYQELQVPVGLIHTSWGGTVAETWISPNSIADDPDFSAKMIELQQMNMESYRQARLDKVKALLGGEIPTQDLGMVDGKPVWAAIDFDDSDWQSIKAPMYWEYQGYVDIDGIGWYRKEVQLDEEATQTELMLHLGKVDDSDITFFNGIEIGRTENKYDENRVYTIDKKYLKTGKNVIAVRVDDTGGNGGIWGDPENQLLVSENEKIVISGDWKFRISKADVSSVNLGPNSYPTLLFNAMINPIVPYGIKGAIWYQGESNADRAKQYQRIFPALITDWRNHWQLGDFPFLFVSLANFTQPPLLPGESDWAELREAQTKTLALPNTGMALAIDIGEADDIHPRNKQDVGKRLALNAFKVAYGKDIVYSGPMYKSVEFTNGKAYVSFAETGSGLEAKDKYGYLKGFSVAGADRVFHWAKAEIVDDKTVVVYSEAVSNPVAVRYGWANNPDDVNLYNREQLPANPFRTDDWPGITK</sequence>
<dbReference type="InterPro" id="IPR005181">
    <property type="entry name" value="SASA"/>
</dbReference>
<dbReference type="AlphaFoldDB" id="A0A1M4TJN7"/>
<dbReference type="SUPFAM" id="SSF52266">
    <property type="entry name" value="SGNH hydrolase"/>
    <property type="match status" value="1"/>
</dbReference>
<dbReference type="InterPro" id="IPR039329">
    <property type="entry name" value="SIAE"/>
</dbReference>
<dbReference type="Gene3D" id="3.40.50.1110">
    <property type="entry name" value="SGNH hydrolase"/>
    <property type="match status" value="2"/>
</dbReference>
<dbReference type="Pfam" id="PF03629">
    <property type="entry name" value="SASA"/>
    <property type="match status" value="2"/>
</dbReference>
<feature type="domain" description="Sialate O-acetylesterase" evidence="3">
    <location>
        <begin position="427"/>
        <end position="532"/>
    </location>
</feature>
<keyword evidence="5" id="KW-1185">Reference proteome</keyword>
<evidence type="ECO:0000313" key="4">
    <source>
        <dbReference type="EMBL" id="SHE44606.1"/>
    </source>
</evidence>
<reference evidence="4 5" key="1">
    <citation type="submission" date="2016-11" db="EMBL/GenBank/DDBJ databases">
        <authorList>
            <person name="Jaros S."/>
            <person name="Januszkiewicz K."/>
            <person name="Wedrychowicz H."/>
        </authorList>
    </citation>
    <scope>NUCLEOTIDE SEQUENCE [LARGE SCALE GENOMIC DNA]</scope>
    <source>
        <strain evidence="4 5">DSM 26910</strain>
    </source>
</reference>
<keyword evidence="2" id="KW-0732">Signal</keyword>
<evidence type="ECO:0000259" key="3">
    <source>
        <dbReference type="Pfam" id="PF03629"/>
    </source>
</evidence>
<dbReference type="Proteomes" id="UP000184164">
    <property type="component" value="Unassembled WGS sequence"/>
</dbReference>
<feature type="domain" description="Sialate O-acetylesterase" evidence="3">
    <location>
        <begin position="106"/>
        <end position="228"/>
    </location>
</feature>
<dbReference type="EMBL" id="FQUM01000001">
    <property type="protein sequence ID" value="SHE44606.1"/>
    <property type="molecule type" value="Genomic_DNA"/>
</dbReference>
<dbReference type="PANTHER" id="PTHR22901">
    <property type="entry name" value="SIALATE O-ACETYLESTERASE"/>
    <property type="match status" value="1"/>
</dbReference>
<evidence type="ECO:0000256" key="2">
    <source>
        <dbReference type="SAM" id="SignalP"/>
    </source>
</evidence>
<proteinExistence type="predicted"/>
<dbReference type="STRING" id="1484053.SAMN05444274_101377"/>
<accession>A0A1M4TJN7</accession>
<protein>
    <submittedName>
        <fullName evidence="4">Sialate O-acetylesterase</fullName>
    </submittedName>
</protein>
<dbReference type="GO" id="GO:0001681">
    <property type="term" value="F:sialate O-acetylesterase activity"/>
    <property type="evidence" value="ECO:0007669"/>
    <property type="project" value="InterPro"/>
</dbReference>
<organism evidence="4 5">
    <name type="scientific">Mariniphaga anaerophila</name>
    <dbReference type="NCBI Taxonomy" id="1484053"/>
    <lineage>
        <taxon>Bacteria</taxon>
        <taxon>Pseudomonadati</taxon>
        <taxon>Bacteroidota</taxon>
        <taxon>Bacteroidia</taxon>
        <taxon>Marinilabiliales</taxon>
        <taxon>Prolixibacteraceae</taxon>
        <taxon>Mariniphaga</taxon>
    </lineage>
</organism>
<dbReference type="InterPro" id="IPR008979">
    <property type="entry name" value="Galactose-bd-like_sf"/>
</dbReference>
<dbReference type="InterPro" id="IPR036514">
    <property type="entry name" value="SGNH_hydro_sf"/>
</dbReference>
<dbReference type="GO" id="GO:0005975">
    <property type="term" value="P:carbohydrate metabolic process"/>
    <property type="evidence" value="ECO:0007669"/>
    <property type="project" value="InterPro"/>
</dbReference>
<feature type="signal peptide" evidence="2">
    <location>
        <begin position="1"/>
        <end position="23"/>
    </location>
</feature>
<dbReference type="GO" id="GO:0004553">
    <property type="term" value="F:hydrolase activity, hydrolyzing O-glycosyl compounds"/>
    <property type="evidence" value="ECO:0007669"/>
    <property type="project" value="InterPro"/>
</dbReference>
<evidence type="ECO:0000256" key="1">
    <source>
        <dbReference type="ARBA" id="ARBA00022801"/>
    </source>
</evidence>
<evidence type="ECO:0000313" key="5">
    <source>
        <dbReference type="Proteomes" id="UP000184164"/>
    </source>
</evidence>
<keyword evidence="1" id="KW-0378">Hydrolase</keyword>
<feature type="chain" id="PRO_5012499718" evidence="2">
    <location>
        <begin position="24"/>
        <end position="652"/>
    </location>
</feature>
<gene>
    <name evidence="4" type="ORF">SAMN05444274_101377</name>
</gene>
<name>A0A1M4TJN7_9BACT</name>
<dbReference type="RefSeq" id="WP_072998387.1">
    <property type="nucleotide sequence ID" value="NZ_FQUM01000001.1"/>
</dbReference>
<dbReference type="SUPFAM" id="SSF49785">
    <property type="entry name" value="Galactose-binding domain-like"/>
    <property type="match status" value="1"/>
</dbReference>
<dbReference type="PANTHER" id="PTHR22901:SF0">
    <property type="entry name" value="SIALATE O-ACETYLESTERASE"/>
    <property type="match status" value="1"/>
</dbReference>